<name>A0A4V3RXW8_9PROT</name>
<evidence type="ECO:0000256" key="1">
    <source>
        <dbReference type="SAM" id="Phobius"/>
    </source>
</evidence>
<organism evidence="2 3">
    <name type="scientific">Marinicauda algicola</name>
    <dbReference type="NCBI Taxonomy" id="2029849"/>
    <lineage>
        <taxon>Bacteria</taxon>
        <taxon>Pseudomonadati</taxon>
        <taxon>Pseudomonadota</taxon>
        <taxon>Alphaproteobacteria</taxon>
        <taxon>Maricaulales</taxon>
        <taxon>Maricaulaceae</taxon>
        <taxon>Marinicauda</taxon>
    </lineage>
</organism>
<dbReference type="AlphaFoldDB" id="A0A4V3RXW8"/>
<feature type="transmembrane region" description="Helical" evidence="1">
    <location>
        <begin position="15"/>
        <end position="33"/>
    </location>
</feature>
<dbReference type="RefSeq" id="WP_135995934.1">
    <property type="nucleotide sequence ID" value="NZ_CP071057.1"/>
</dbReference>
<accession>A0A4V3RXW8</accession>
<keyword evidence="3" id="KW-1185">Reference proteome</keyword>
<feature type="transmembrane region" description="Helical" evidence="1">
    <location>
        <begin position="81"/>
        <end position="101"/>
    </location>
</feature>
<evidence type="ECO:0000313" key="3">
    <source>
        <dbReference type="Proteomes" id="UP000308054"/>
    </source>
</evidence>
<dbReference type="Proteomes" id="UP000308054">
    <property type="component" value="Unassembled WGS sequence"/>
</dbReference>
<dbReference type="OrthoDB" id="7631212at2"/>
<feature type="transmembrane region" description="Helical" evidence="1">
    <location>
        <begin position="40"/>
        <end position="61"/>
    </location>
</feature>
<protein>
    <submittedName>
        <fullName evidence="2">Uncharacterized protein</fullName>
    </submittedName>
</protein>
<gene>
    <name evidence="2" type="ORF">E5163_09610</name>
</gene>
<evidence type="ECO:0000313" key="2">
    <source>
        <dbReference type="EMBL" id="TGY88089.1"/>
    </source>
</evidence>
<keyword evidence="1" id="KW-1133">Transmembrane helix</keyword>
<reference evidence="2 3" key="1">
    <citation type="journal article" date="2017" name="Int. J. Syst. Evol. Microbiol.">
        <title>Marinicauda algicola sp. nov., isolated from a marine red alga Rhodosorus marinus.</title>
        <authorList>
            <person name="Jeong S.E."/>
            <person name="Jeon S.H."/>
            <person name="Chun B.H."/>
            <person name="Kim D.W."/>
            <person name="Jeon C.O."/>
        </authorList>
    </citation>
    <scope>NUCLEOTIDE SEQUENCE [LARGE SCALE GENOMIC DNA]</scope>
    <source>
        <strain evidence="2 3">JCM 31718</strain>
    </source>
</reference>
<sequence>MIAELVERLSAGFQFLDWMVLIMAAIVAALVMTRWSQITAAALIAYAIDLAIRFAGLVMATENVPLNYAMSLALARLDEHGLAATLRPFLYFAAIAAIFWVKRRYGGR</sequence>
<keyword evidence="1" id="KW-0812">Transmembrane</keyword>
<comment type="caution">
    <text evidence="2">The sequence shown here is derived from an EMBL/GenBank/DDBJ whole genome shotgun (WGS) entry which is preliminary data.</text>
</comment>
<dbReference type="EMBL" id="SRXW01000003">
    <property type="protein sequence ID" value="TGY88089.1"/>
    <property type="molecule type" value="Genomic_DNA"/>
</dbReference>
<keyword evidence="1" id="KW-0472">Membrane</keyword>
<proteinExistence type="predicted"/>